<evidence type="ECO:0000313" key="4">
    <source>
        <dbReference type="Proteomes" id="UP000324065"/>
    </source>
</evidence>
<dbReference type="Proteomes" id="UP000324065">
    <property type="component" value="Unassembled WGS sequence"/>
</dbReference>
<evidence type="ECO:0000256" key="1">
    <source>
        <dbReference type="SAM" id="MobiDB-lite"/>
    </source>
</evidence>
<dbReference type="Pfam" id="PF05036">
    <property type="entry name" value="SPOR"/>
    <property type="match status" value="1"/>
</dbReference>
<dbReference type="PROSITE" id="PS51724">
    <property type="entry name" value="SPOR"/>
    <property type="match status" value="1"/>
</dbReference>
<dbReference type="InterPro" id="IPR036680">
    <property type="entry name" value="SPOR-like_sf"/>
</dbReference>
<feature type="compositionally biased region" description="Low complexity" evidence="1">
    <location>
        <begin position="190"/>
        <end position="199"/>
    </location>
</feature>
<sequence length="367" mass="37711">MTAASAAAPMVDPAGPIGASPLPRATVGDTYVFDNPQERWTVVAVDDDRVTWESDQGASRVTQVDPLMPSIESAAPGFGQVTRIIQSQTGALWPLAVGNESSFVVAVGMEQPPYSQSLAWNCRVVGVSRIDVEAGTFNTHKVACARSDGLRLNTYYAPTAGYFVRREVTTADQQQETRSLVSFDNAASAAASPDMANAPRPDTAPAAPVRATPLAPQSEGGASSGATPSAPAAMPAVPSAMPPADTPSASTPAPAPAPVAAPAPTRAAPAATAAASASAPPSGGWSGAGVRLASFRSEAAARSGWAKFQTAYPNLLSGLSPRLQRVDLGAQGTYQRLYAGPFESPQRARGLCGKIEEMGSVCDVKTF</sequence>
<evidence type="ECO:0000259" key="2">
    <source>
        <dbReference type="PROSITE" id="PS51724"/>
    </source>
</evidence>
<dbReference type="SUPFAM" id="SSF110997">
    <property type="entry name" value="Sporulation related repeat"/>
    <property type="match status" value="1"/>
</dbReference>
<dbReference type="Gene3D" id="3.30.70.1070">
    <property type="entry name" value="Sporulation related repeat"/>
    <property type="match status" value="1"/>
</dbReference>
<dbReference type="AlphaFoldDB" id="A0A5M6IH95"/>
<feature type="region of interest" description="Disordered" evidence="1">
    <location>
        <begin position="190"/>
        <end position="264"/>
    </location>
</feature>
<gene>
    <name evidence="3" type="ORF">F1188_02265</name>
</gene>
<dbReference type="GO" id="GO:0042834">
    <property type="term" value="F:peptidoglycan binding"/>
    <property type="evidence" value="ECO:0007669"/>
    <property type="project" value="InterPro"/>
</dbReference>
<keyword evidence="4" id="KW-1185">Reference proteome</keyword>
<feature type="compositionally biased region" description="Low complexity" evidence="1">
    <location>
        <begin position="220"/>
        <end position="239"/>
    </location>
</feature>
<protein>
    <recommendedName>
        <fullName evidence="2">SPOR domain-containing protein</fullName>
    </recommendedName>
</protein>
<reference evidence="3 4" key="1">
    <citation type="submission" date="2019-09" db="EMBL/GenBank/DDBJ databases">
        <title>Genome sequence of Roseospira marina, one of the more divergent members of the non-sulfur purple photosynthetic bacterial family, the Rhodospirillaceae.</title>
        <authorList>
            <person name="Meyer T."/>
            <person name="Kyndt J."/>
        </authorList>
    </citation>
    <scope>NUCLEOTIDE SEQUENCE [LARGE SCALE GENOMIC DNA]</scope>
    <source>
        <strain evidence="3 4">DSM 15113</strain>
    </source>
</reference>
<accession>A0A5M6IH95</accession>
<comment type="caution">
    <text evidence="3">The sequence shown here is derived from an EMBL/GenBank/DDBJ whole genome shotgun (WGS) entry which is preliminary data.</text>
</comment>
<name>A0A5M6IH95_9PROT</name>
<dbReference type="OrthoDB" id="7390864at2"/>
<feature type="domain" description="SPOR" evidence="2">
    <location>
        <begin position="282"/>
        <end position="367"/>
    </location>
</feature>
<dbReference type="InterPro" id="IPR007730">
    <property type="entry name" value="SPOR-like_dom"/>
</dbReference>
<dbReference type="EMBL" id="VWPJ01000001">
    <property type="protein sequence ID" value="KAA5607604.1"/>
    <property type="molecule type" value="Genomic_DNA"/>
</dbReference>
<proteinExistence type="predicted"/>
<evidence type="ECO:0000313" key="3">
    <source>
        <dbReference type="EMBL" id="KAA5607604.1"/>
    </source>
</evidence>
<dbReference type="RefSeq" id="WP_150060737.1">
    <property type="nucleotide sequence ID" value="NZ_JACHII010000001.1"/>
</dbReference>
<organism evidence="3 4">
    <name type="scientific">Roseospira marina</name>
    <dbReference type="NCBI Taxonomy" id="140057"/>
    <lineage>
        <taxon>Bacteria</taxon>
        <taxon>Pseudomonadati</taxon>
        <taxon>Pseudomonadota</taxon>
        <taxon>Alphaproteobacteria</taxon>
        <taxon>Rhodospirillales</taxon>
        <taxon>Rhodospirillaceae</taxon>
        <taxon>Roseospira</taxon>
    </lineage>
</organism>